<protein>
    <submittedName>
        <fullName evidence="1">Uncharacterized protein</fullName>
    </submittedName>
</protein>
<evidence type="ECO:0000313" key="1">
    <source>
        <dbReference type="EMBL" id="SVC21527.1"/>
    </source>
</evidence>
<gene>
    <name evidence="1" type="ORF">METZ01_LOCUS274381</name>
</gene>
<reference evidence="1" key="1">
    <citation type="submission" date="2018-05" db="EMBL/GenBank/DDBJ databases">
        <authorList>
            <person name="Lanie J.A."/>
            <person name="Ng W.-L."/>
            <person name="Kazmierczak K.M."/>
            <person name="Andrzejewski T.M."/>
            <person name="Davidsen T.M."/>
            <person name="Wayne K.J."/>
            <person name="Tettelin H."/>
            <person name="Glass J.I."/>
            <person name="Rusch D."/>
            <person name="Podicherti R."/>
            <person name="Tsui H.-C.T."/>
            <person name="Winkler M.E."/>
        </authorList>
    </citation>
    <scope>NUCLEOTIDE SEQUENCE</scope>
</reference>
<organism evidence="1">
    <name type="scientific">marine metagenome</name>
    <dbReference type="NCBI Taxonomy" id="408172"/>
    <lineage>
        <taxon>unclassified sequences</taxon>
        <taxon>metagenomes</taxon>
        <taxon>ecological metagenomes</taxon>
    </lineage>
</organism>
<dbReference type="EMBL" id="UINC01079484">
    <property type="protein sequence ID" value="SVC21527.1"/>
    <property type="molecule type" value="Genomic_DNA"/>
</dbReference>
<name>A0A382KEX0_9ZZZZ</name>
<accession>A0A382KEX0</accession>
<dbReference type="AlphaFoldDB" id="A0A382KEX0"/>
<proteinExistence type="predicted"/>
<sequence length="41" mass="4656">MSYIVVGTVVVGFLGQRITYMVEEITRGSTSWGMKKLQVYQ</sequence>